<dbReference type="SMART" id="SM00304">
    <property type="entry name" value="HAMP"/>
    <property type="match status" value="1"/>
</dbReference>
<feature type="transmembrane region" description="Helical" evidence="11">
    <location>
        <begin position="156"/>
        <end position="180"/>
    </location>
</feature>
<dbReference type="STRING" id="1423730.FC75_GL001262"/>
<dbReference type="InterPro" id="IPR036097">
    <property type="entry name" value="HisK_dim/P_sf"/>
</dbReference>
<feature type="domain" description="HAMP" evidence="13">
    <location>
        <begin position="181"/>
        <end position="237"/>
    </location>
</feature>
<evidence type="ECO:0000256" key="9">
    <source>
        <dbReference type="ARBA" id="ARBA00023012"/>
    </source>
</evidence>
<dbReference type="SMART" id="SM00387">
    <property type="entry name" value="HATPase_c"/>
    <property type="match status" value="1"/>
</dbReference>
<accession>A0A0R2FIE4</accession>
<dbReference type="Gene3D" id="3.30.565.10">
    <property type="entry name" value="Histidine kinase-like ATPase, C-terminal domain"/>
    <property type="match status" value="1"/>
</dbReference>
<evidence type="ECO:0000259" key="13">
    <source>
        <dbReference type="PROSITE" id="PS50885"/>
    </source>
</evidence>
<evidence type="ECO:0000256" key="11">
    <source>
        <dbReference type="SAM" id="Phobius"/>
    </source>
</evidence>
<feature type="domain" description="Histidine kinase" evidence="12">
    <location>
        <begin position="245"/>
        <end position="457"/>
    </location>
</feature>
<dbReference type="PANTHER" id="PTHR45436">
    <property type="entry name" value="SENSOR HISTIDINE KINASE YKOH"/>
    <property type="match status" value="1"/>
</dbReference>
<keyword evidence="9" id="KW-0902">Two-component regulatory system</keyword>
<evidence type="ECO:0000256" key="5">
    <source>
        <dbReference type="ARBA" id="ARBA00022679"/>
    </source>
</evidence>
<keyword evidence="4" id="KW-0597">Phosphoprotein</keyword>
<sequence>MRGKSSSAARMARAYNGLIVALMLLIFVSVISVVGGRLIKNKRDDAVQVMTTLQHTFAQHEPDWDYWRDNAPLNTRLTFVRVRVRQPDGRVSDYYTRHTKDFLEDNFSTWPLSSNVQYQRGQGVYYHVEKVVKKAGWRTTYSVWLSLNNMIEIFKLISLMTLLVTAFGVIIGTLGTSLLAKRLNRPLVALTEATKQITDQPDANYHERLPVPEAPQEVRELSQEFNRLLHSLNEQVIRDNQFVSDASHELRTPLTAIRGHVALLRRHGTEHPELIPDSLAVIDDESMKMQKLIESLLALSRMDHAEVQVAAFDVAGLARRVVSRFQPQSKQNLKVVMPRRLMVLANAESVEHALLSLLSNANKYVPANTIVTISGQPVGDHVELSVADLGPGIPDSEKARVFDRFFRLDESRSKAISGTGLGLAITRRLITLSGGSIRVVDNQPQGSRFMINLKAPVSESL</sequence>
<dbReference type="AlphaFoldDB" id="A0A0R2FIE4"/>
<dbReference type="EMBL" id="AYZJ01000023">
    <property type="protein sequence ID" value="KRN24460.1"/>
    <property type="molecule type" value="Genomic_DNA"/>
</dbReference>
<comment type="catalytic activity">
    <reaction evidence="1">
        <text>ATP + protein L-histidine = ADP + protein N-phospho-L-histidine.</text>
        <dbReference type="EC" id="2.7.13.3"/>
    </reaction>
</comment>
<evidence type="ECO:0000313" key="14">
    <source>
        <dbReference type="EMBL" id="KRN24460.1"/>
    </source>
</evidence>
<proteinExistence type="predicted"/>
<evidence type="ECO:0000313" key="15">
    <source>
        <dbReference type="Proteomes" id="UP000050865"/>
    </source>
</evidence>
<evidence type="ECO:0000259" key="12">
    <source>
        <dbReference type="PROSITE" id="PS50109"/>
    </source>
</evidence>
<organism evidence="14 15">
    <name type="scientific">Lacticaseibacillus camelliae DSM 22697 = JCM 13995</name>
    <dbReference type="NCBI Taxonomy" id="1423730"/>
    <lineage>
        <taxon>Bacteria</taxon>
        <taxon>Bacillati</taxon>
        <taxon>Bacillota</taxon>
        <taxon>Bacilli</taxon>
        <taxon>Lactobacillales</taxon>
        <taxon>Lactobacillaceae</taxon>
        <taxon>Lacticaseibacillus</taxon>
    </lineage>
</organism>
<dbReference type="GO" id="GO:0000155">
    <property type="term" value="F:phosphorelay sensor kinase activity"/>
    <property type="evidence" value="ECO:0007669"/>
    <property type="project" value="InterPro"/>
</dbReference>
<dbReference type="Gene3D" id="1.10.287.130">
    <property type="match status" value="1"/>
</dbReference>
<dbReference type="RefSeq" id="WP_054661322.1">
    <property type="nucleotide sequence ID" value="NZ_AYZJ01000023.1"/>
</dbReference>
<evidence type="ECO:0000256" key="1">
    <source>
        <dbReference type="ARBA" id="ARBA00000085"/>
    </source>
</evidence>
<dbReference type="FunFam" id="1.10.287.130:FF:000001">
    <property type="entry name" value="Two-component sensor histidine kinase"/>
    <property type="match status" value="1"/>
</dbReference>
<dbReference type="InterPro" id="IPR004358">
    <property type="entry name" value="Sig_transdc_His_kin-like_C"/>
</dbReference>
<dbReference type="SMART" id="SM00388">
    <property type="entry name" value="HisKA"/>
    <property type="match status" value="1"/>
</dbReference>
<dbReference type="EC" id="2.7.13.3" evidence="3"/>
<dbReference type="InterPro" id="IPR005467">
    <property type="entry name" value="His_kinase_dom"/>
</dbReference>
<dbReference type="CDD" id="cd00082">
    <property type="entry name" value="HisKA"/>
    <property type="match status" value="1"/>
</dbReference>
<comment type="caution">
    <text evidence="14">The sequence shown here is derived from an EMBL/GenBank/DDBJ whole genome shotgun (WGS) entry which is preliminary data.</text>
</comment>
<dbReference type="OrthoDB" id="9786919at2"/>
<reference evidence="14 15" key="1">
    <citation type="journal article" date="2015" name="Genome Announc.">
        <title>Expanding the biotechnology potential of lactobacilli through comparative genomics of 213 strains and associated genera.</title>
        <authorList>
            <person name="Sun Z."/>
            <person name="Harris H.M."/>
            <person name="McCann A."/>
            <person name="Guo C."/>
            <person name="Argimon S."/>
            <person name="Zhang W."/>
            <person name="Yang X."/>
            <person name="Jeffery I.B."/>
            <person name="Cooney J.C."/>
            <person name="Kagawa T.F."/>
            <person name="Liu W."/>
            <person name="Song Y."/>
            <person name="Salvetti E."/>
            <person name="Wrobel A."/>
            <person name="Rasinkangas P."/>
            <person name="Parkhill J."/>
            <person name="Rea M.C."/>
            <person name="O'Sullivan O."/>
            <person name="Ritari J."/>
            <person name="Douillard F.P."/>
            <person name="Paul Ross R."/>
            <person name="Yang R."/>
            <person name="Briner A.E."/>
            <person name="Felis G.E."/>
            <person name="de Vos W.M."/>
            <person name="Barrangou R."/>
            <person name="Klaenhammer T.R."/>
            <person name="Caufield P.W."/>
            <person name="Cui Y."/>
            <person name="Zhang H."/>
            <person name="O'Toole P.W."/>
        </authorList>
    </citation>
    <scope>NUCLEOTIDE SEQUENCE [LARGE SCALE GENOMIC DNA]</scope>
    <source>
        <strain evidence="14 15">DSM 22697</strain>
    </source>
</reference>
<evidence type="ECO:0000256" key="2">
    <source>
        <dbReference type="ARBA" id="ARBA00004370"/>
    </source>
</evidence>
<dbReference type="CDD" id="cd06225">
    <property type="entry name" value="HAMP"/>
    <property type="match status" value="1"/>
</dbReference>
<dbReference type="Pfam" id="PF00512">
    <property type="entry name" value="HisKA"/>
    <property type="match status" value="1"/>
</dbReference>
<comment type="subcellular location">
    <subcellularLocation>
        <location evidence="2">Membrane</location>
    </subcellularLocation>
</comment>
<dbReference type="InterPro" id="IPR003594">
    <property type="entry name" value="HATPase_dom"/>
</dbReference>
<protein>
    <recommendedName>
        <fullName evidence="3">histidine kinase</fullName>
        <ecNumber evidence="3">2.7.13.3</ecNumber>
    </recommendedName>
</protein>
<dbReference type="SUPFAM" id="SSF47384">
    <property type="entry name" value="Homodimeric domain of signal transducing histidine kinase"/>
    <property type="match status" value="1"/>
</dbReference>
<name>A0A0R2FIE4_9LACO</name>
<dbReference type="PANTHER" id="PTHR45436:SF5">
    <property type="entry name" value="SENSOR HISTIDINE KINASE TRCS"/>
    <property type="match status" value="1"/>
</dbReference>
<keyword evidence="8 11" id="KW-1133">Transmembrane helix</keyword>
<dbReference type="PATRIC" id="fig|1423730.4.peg.1319"/>
<dbReference type="SUPFAM" id="SSF55874">
    <property type="entry name" value="ATPase domain of HSP90 chaperone/DNA topoisomerase II/histidine kinase"/>
    <property type="match status" value="1"/>
</dbReference>
<dbReference type="PRINTS" id="PR00344">
    <property type="entry name" value="BCTRLSENSOR"/>
</dbReference>
<dbReference type="Pfam" id="PF02518">
    <property type="entry name" value="HATPase_c"/>
    <property type="match status" value="1"/>
</dbReference>
<dbReference type="Proteomes" id="UP000050865">
    <property type="component" value="Unassembled WGS sequence"/>
</dbReference>
<dbReference type="InterPro" id="IPR050428">
    <property type="entry name" value="TCS_sensor_his_kinase"/>
</dbReference>
<evidence type="ECO:0000256" key="10">
    <source>
        <dbReference type="ARBA" id="ARBA00023136"/>
    </source>
</evidence>
<gene>
    <name evidence="14" type="ORF">FC75_GL001262</name>
</gene>
<evidence type="ECO:0000256" key="7">
    <source>
        <dbReference type="ARBA" id="ARBA00022777"/>
    </source>
</evidence>
<dbReference type="PROSITE" id="PS50885">
    <property type="entry name" value="HAMP"/>
    <property type="match status" value="1"/>
</dbReference>
<dbReference type="Pfam" id="PF00672">
    <property type="entry name" value="HAMP"/>
    <property type="match status" value="1"/>
</dbReference>
<keyword evidence="10 11" id="KW-0472">Membrane</keyword>
<keyword evidence="7 14" id="KW-0418">Kinase</keyword>
<dbReference type="InterPro" id="IPR003661">
    <property type="entry name" value="HisK_dim/P_dom"/>
</dbReference>
<evidence type="ECO:0000256" key="4">
    <source>
        <dbReference type="ARBA" id="ARBA00022553"/>
    </source>
</evidence>
<keyword evidence="5" id="KW-0808">Transferase</keyword>
<keyword evidence="6 11" id="KW-0812">Transmembrane</keyword>
<dbReference type="GO" id="GO:0005886">
    <property type="term" value="C:plasma membrane"/>
    <property type="evidence" value="ECO:0007669"/>
    <property type="project" value="TreeGrafter"/>
</dbReference>
<feature type="transmembrane region" description="Helical" evidence="11">
    <location>
        <begin position="14"/>
        <end position="34"/>
    </location>
</feature>
<dbReference type="InterPro" id="IPR036890">
    <property type="entry name" value="HATPase_C_sf"/>
</dbReference>
<evidence type="ECO:0000256" key="6">
    <source>
        <dbReference type="ARBA" id="ARBA00022692"/>
    </source>
</evidence>
<evidence type="ECO:0000256" key="3">
    <source>
        <dbReference type="ARBA" id="ARBA00012438"/>
    </source>
</evidence>
<evidence type="ECO:0000256" key="8">
    <source>
        <dbReference type="ARBA" id="ARBA00022989"/>
    </source>
</evidence>
<dbReference type="InterPro" id="IPR003660">
    <property type="entry name" value="HAMP_dom"/>
</dbReference>
<dbReference type="PROSITE" id="PS50109">
    <property type="entry name" value="HIS_KIN"/>
    <property type="match status" value="1"/>
</dbReference>
<dbReference type="Gene3D" id="6.10.340.10">
    <property type="match status" value="1"/>
</dbReference>
<keyword evidence="15" id="KW-1185">Reference proteome</keyword>